<accession>A0A0H3ZTP4</accession>
<sequence>MESSGALDIVKPHKKWRNSSIKQLQRIENKMRSFFSIKWTKFFNGKNDPTNERSKCVRKNLEATLQTGFFGRLQNANPANQITNAKTRGAPLYFSFPKSIAISVPLRGDLIVMWE</sequence>
<reference evidence="1" key="1">
    <citation type="journal article" date="2015" name="MBio">
        <title>Eco-Evolutionary Dynamics of Episomes among Ecologically Cohesive Bacterial Populations.</title>
        <authorList>
            <person name="Xue H."/>
            <person name="Cordero O.X."/>
            <person name="Camas F.M."/>
            <person name="Trimble W."/>
            <person name="Meyer F."/>
            <person name="Guglielmini J."/>
            <person name="Rocha E.P."/>
            <person name="Polz M.F."/>
        </authorList>
    </citation>
    <scope>NUCLEOTIDE SEQUENCE</scope>
    <source>
        <strain evidence="1">FF_113</strain>
    </source>
</reference>
<dbReference type="EMBL" id="KP795450">
    <property type="protein sequence ID" value="AKN35742.1"/>
    <property type="molecule type" value="Genomic_DNA"/>
</dbReference>
<organism evidence="1">
    <name type="scientific">Enterovibrio sp. FF_113</name>
    <dbReference type="NCBI Taxonomy" id="1660266"/>
    <lineage>
        <taxon>Bacteria</taxon>
        <taxon>Pseudomonadati</taxon>
        <taxon>Pseudomonadota</taxon>
        <taxon>Gammaproteobacteria</taxon>
        <taxon>Vibrionales</taxon>
        <taxon>Vibrionaceae</taxon>
        <taxon>Enterovibrio</taxon>
    </lineage>
</organism>
<name>A0A0H3ZTP4_9GAMM</name>
<evidence type="ECO:0000313" key="1">
    <source>
        <dbReference type="EMBL" id="AKN39723.1"/>
    </source>
</evidence>
<proteinExistence type="predicted"/>
<protein>
    <submittedName>
        <fullName evidence="1">Uncharacterized protein</fullName>
    </submittedName>
</protein>
<dbReference type="EMBL" id="KP795660">
    <property type="protein sequence ID" value="AKN39723.1"/>
    <property type="molecule type" value="Genomic_DNA"/>
</dbReference>
<dbReference type="AlphaFoldDB" id="A0A0H3ZTP4"/>